<protein>
    <submittedName>
        <fullName evidence="3">Trypsin-like peptidase domain-containing protein</fullName>
    </submittedName>
</protein>
<gene>
    <name evidence="3" type="ORF">FRZ00_03090</name>
</gene>
<feature type="domain" description="vWA-MoxR associated protein C-terminal" evidence="2">
    <location>
        <begin position="442"/>
        <end position="695"/>
    </location>
</feature>
<feature type="region of interest" description="Disordered" evidence="1">
    <location>
        <begin position="692"/>
        <end position="716"/>
    </location>
</feature>
<keyword evidence="4" id="KW-1185">Reference proteome</keyword>
<accession>A0A5N5WE28</accession>
<evidence type="ECO:0000256" key="1">
    <source>
        <dbReference type="SAM" id="MobiDB-lite"/>
    </source>
</evidence>
<dbReference type="OrthoDB" id="3630272at2"/>
<dbReference type="InterPro" id="IPR009003">
    <property type="entry name" value="Peptidase_S1_PA"/>
</dbReference>
<dbReference type="EMBL" id="VOKX01000007">
    <property type="protein sequence ID" value="KAB7851131.1"/>
    <property type="molecule type" value="Genomic_DNA"/>
</dbReference>
<dbReference type="Proteomes" id="UP000327000">
    <property type="component" value="Unassembled WGS sequence"/>
</dbReference>
<proteinExistence type="predicted"/>
<name>A0A5N5WE28_STRMB</name>
<dbReference type="InterPro" id="IPR045450">
    <property type="entry name" value="VMAP_C"/>
</dbReference>
<dbReference type="AlphaFoldDB" id="A0A5N5WE28"/>
<dbReference type="SUPFAM" id="SSF50494">
    <property type="entry name" value="Trypsin-like serine proteases"/>
    <property type="match status" value="1"/>
</dbReference>
<comment type="caution">
    <text evidence="3">The sequence shown here is derived from an EMBL/GenBank/DDBJ whole genome shotgun (WGS) entry which is preliminary data.</text>
</comment>
<organism evidence="3 4">
    <name type="scientific">Streptomyces mobaraensis</name>
    <name type="common">Streptoverticillium mobaraense</name>
    <dbReference type="NCBI Taxonomy" id="35621"/>
    <lineage>
        <taxon>Bacteria</taxon>
        <taxon>Bacillati</taxon>
        <taxon>Actinomycetota</taxon>
        <taxon>Actinomycetes</taxon>
        <taxon>Kitasatosporales</taxon>
        <taxon>Streptomycetaceae</taxon>
        <taxon>Streptomyces</taxon>
    </lineage>
</organism>
<sequence length="716" mass="77589">MNPHEATVRRSVVRVSAADDGELSVDDRFWGTGFFIAPGWAVTCAHVVGNGGGGVLDGTAAIEVTDGDDRVHEGRVAFVLPRPDDPERLPDRWPLPDLALVEVADAHGAECLWMSDRSAVVPADVAVYGWSRETGELGWRYGTGTAAGGDGSGRAMLLRGEIPVEGCSGGPVVDTGRGAVIGVSKGRGQSHGLAVPITALRRIANDRPGRDRLHSVVRAHDRYHLRHYRAVGTGRSWTGIQKGLRPAAEGFTPVLRTQLFARLAELTQPRTPGEVMALVDQAKSRVVQEPYQPGVEHDPRTWREGVGLLYDVRDGAEGRAGRTGWPGAGSGPGRDLELEAVLLYAAWVAAAVSRFGDPADAGPLRELAGWVTGKADQVQDVIRKEVQRILHGRRDPGPDRPEPPVGVVLVKDRPGPVEPAEETDLQARADVLVEVDALMYGDRYPWRVKLLGQDDRITPLHDDAQGARRAELREALREPIAEALRQGDVGEHLAALQLVLPRELFDEPVADWRLVPPGADDDGLDPHTMPLGQRRVVVVRDRRRRDRRHFPEWQRRWNGCTAGPMTAVPLRAEVPVPGHGARRPESRHAAYARLSDVDPGAVPVFCGPVSHGPGAMALDAALAAGHAVVIWRGCAGEHLDCAEFHDEVSRLVCEAATAEGLHRRLRNLRIRCADPEQPDEEARWARSIALLLDRPEHPAPPGPPLSAPGMRPEGGA</sequence>
<dbReference type="Pfam" id="PF20028">
    <property type="entry name" value="VMAP-C"/>
    <property type="match status" value="1"/>
</dbReference>
<evidence type="ECO:0000313" key="4">
    <source>
        <dbReference type="Proteomes" id="UP000327000"/>
    </source>
</evidence>
<dbReference type="Pfam" id="PF13365">
    <property type="entry name" value="Trypsin_2"/>
    <property type="match status" value="1"/>
</dbReference>
<feature type="compositionally biased region" description="Low complexity" evidence="1">
    <location>
        <begin position="707"/>
        <end position="716"/>
    </location>
</feature>
<evidence type="ECO:0000313" key="3">
    <source>
        <dbReference type="EMBL" id="KAB7851131.1"/>
    </source>
</evidence>
<evidence type="ECO:0000259" key="2">
    <source>
        <dbReference type="Pfam" id="PF20028"/>
    </source>
</evidence>
<dbReference type="Gene3D" id="2.40.10.120">
    <property type="match status" value="1"/>
</dbReference>
<reference evidence="3 4" key="1">
    <citation type="journal article" date="2019" name="Microb. Cell Fact.">
        <title>Exploring novel herbicidin analogues by transcriptional regulator overexpression and MS/MS molecular networking.</title>
        <authorList>
            <person name="Shi Y."/>
            <person name="Gu R."/>
            <person name="Li Y."/>
            <person name="Wang X."/>
            <person name="Ren W."/>
            <person name="Li X."/>
            <person name="Wang L."/>
            <person name="Xie Y."/>
            <person name="Hong B."/>
        </authorList>
    </citation>
    <scope>NUCLEOTIDE SEQUENCE [LARGE SCALE GENOMIC DNA]</scope>
    <source>
        <strain evidence="3 4">US-43</strain>
    </source>
</reference>